<dbReference type="Proteomes" id="UP000001062">
    <property type="component" value="Chromosome"/>
</dbReference>
<accession>F2JVC8</accession>
<keyword evidence="1" id="KW-1133">Transmembrane helix</keyword>
<dbReference type="KEGG" id="mme:Marme_0080"/>
<keyword evidence="3" id="KW-1185">Reference proteome</keyword>
<keyword evidence="1" id="KW-0472">Membrane</keyword>
<evidence type="ECO:0008006" key="4">
    <source>
        <dbReference type="Google" id="ProtNLM"/>
    </source>
</evidence>
<dbReference type="AlphaFoldDB" id="F2JVC8"/>
<proteinExistence type="predicted"/>
<dbReference type="RefSeq" id="WP_013659293.1">
    <property type="nucleotide sequence ID" value="NC_015276.1"/>
</dbReference>
<sequence precursor="true">MKLRIIFAVLMSFTLSLVMSGWVTFLNIGAQSYFFGAWIHAWILAWPAAFIIVFVSGPIVQKLSKKVADSF</sequence>
<reference evidence="2 3" key="1">
    <citation type="journal article" date="2012" name="Stand. Genomic Sci.">
        <title>Complete genome sequence of the melanogenic marine bacterium Marinomonas mediterranea type strain (MMB-1(T)).</title>
        <authorList>
            <person name="Lucas-Elio P."/>
            <person name="Goodwin L."/>
            <person name="Woyke T."/>
            <person name="Pitluck S."/>
            <person name="Nolan M."/>
            <person name="Kyrpides N.C."/>
            <person name="Detter J.C."/>
            <person name="Copeland A."/>
            <person name="Teshima H."/>
            <person name="Bruce D."/>
            <person name="Detter C."/>
            <person name="Tapia R."/>
            <person name="Han S."/>
            <person name="Land M.L."/>
            <person name="Ivanova N."/>
            <person name="Mikhailova N."/>
            <person name="Johnston A.W."/>
            <person name="Sanchez-Amat A."/>
        </authorList>
    </citation>
    <scope>NUCLEOTIDE SEQUENCE [LARGE SCALE GENOMIC DNA]</scope>
    <source>
        <strain evidence="3">ATCC 700492 / JCM 21426 / NBRC 103028 / MMB-1</strain>
    </source>
</reference>
<dbReference type="eggNOG" id="ENOG5033AXW">
    <property type="taxonomic scope" value="Bacteria"/>
</dbReference>
<keyword evidence="1" id="KW-0812">Transmembrane</keyword>
<feature type="transmembrane region" description="Helical" evidence="1">
    <location>
        <begin position="36"/>
        <end position="56"/>
    </location>
</feature>
<dbReference type="InterPro" id="IPR021529">
    <property type="entry name" value="DUF2798"/>
</dbReference>
<protein>
    <recommendedName>
        <fullName evidence="4">DUF2798 domain-containing protein</fullName>
    </recommendedName>
</protein>
<name>F2JVC8_MARM1</name>
<dbReference type="HOGENOM" id="CLU_173298_3_0_6"/>
<dbReference type="PATRIC" id="fig|717774.3.peg.83"/>
<dbReference type="Pfam" id="PF11391">
    <property type="entry name" value="DUF2798"/>
    <property type="match status" value="1"/>
</dbReference>
<dbReference type="OrthoDB" id="8481133at2"/>
<dbReference type="EMBL" id="CP002583">
    <property type="protein sequence ID" value="ADZ89386.1"/>
    <property type="molecule type" value="Genomic_DNA"/>
</dbReference>
<evidence type="ECO:0000313" key="3">
    <source>
        <dbReference type="Proteomes" id="UP000001062"/>
    </source>
</evidence>
<organism evidence="2 3">
    <name type="scientific">Marinomonas mediterranea (strain ATCC 700492 / JCM 21426 / NBRC 103028 / MMB-1)</name>
    <dbReference type="NCBI Taxonomy" id="717774"/>
    <lineage>
        <taxon>Bacteria</taxon>
        <taxon>Pseudomonadati</taxon>
        <taxon>Pseudomonadota</taxon>
        <taxon>Gammaproteobacteria</taxon>
        <taxon>Oceanospirillales</taxon>
        <taxon>Oceanospirillaceae</taxon>
        <taxon>Marinomonas</taxon>
    </lineage>
</organism>
<evidence type="ECO:0000256" key="1">
    <source>
        <dbReference type="SAM" id="Phobius"/>
    </source>
</evidence>
<gene>
    <name evidence="2" type="ordered locus">Marme_0080</name>
</gene>
<evidence type="ECO:0000313" key="2">
    <source>
        <dbReference type="EMBL" id="ADZ89386.1"/>
    </source>
</evidence>